<dbReference type="RefSeq" id="WP_141967945.1">
    <property type="nucleotide sequence ID" value="NZ_VFPO01000001.1"/>
</dbReference>
<reference evidence="3 4" key="1">
    <citation type="submission" date="2019-06" db="EMBL/GenBank/DDBJ databases">
        <title>Sequencing the genomes of 1000 actinobacteria strains.</title>
        <authorList>
            <person name="Klenk H.-P."/>
        </authorList>
    </citation>
    <scope>NUCLEOTIDE SEQUENCE [LARGE SCALE GENOMIC DNA]</scope>
    <source>
        <strain evidence="3 4">DSM 45043</strain>
    </source>
</reference>
<sequence length="380" mass="40254">MLTPLGWGTAAGSVLLYAAGWWLGYPEPAMFGTAGLAAVAGAVLWTLPQVKLDVRREIAPTRVERGEPAVGVLHVTNRGRGARGVSARDAAGTGSVTVDVPRLRPGGTRTVSYRLPTGRRGALPVGPLRLERADPLRLARRTREYGEPEVLLVRPRTVPLGLLPSGRAHHLDGPTSDRSPAGTATFHALREYVVGDELRHIHWKSSARTGTLMVRRLVDASLPTTTVVLEARPESWPDPDDFELAVDAAASVAAGAAAANFPVRLLTGGEQLAETRGGPDDVEVLLDRLTSAETAEGPRSAVDAVRRVRAGGSLVVVLGGTPSAAEELGRIAAVRGRFDRVVVLRVRPSGPAAAPPGVHVLDFAGLDELAESWRRLGRTR</sequence>
<proteinExistence type="predicted"/>
<keyword evidence="1" id="KW-1133">Transmembrane helix</keyword>
<dbReference type="OrthoDB" id="9812729at2"/>
<dbReference type="PANTHER" id="PTHR34351:SF1">
    <property type="entry name" value="SLR1927 PROTEIN"/>
    <property type="match status" value="1"/>
</dbReference>
<evidence type="ECO:0000259" key="2">
    <source>
        <dbReference type="Pfam" id="PF01882"/>
    </source>
</evidence>
<dbReference type="EMBL" id="VFPO01000001">
    <property type="protein sequence ID" value="TQM68467.1"/>
    <property type="molecule type" value="Genomic_DNA"/>
</dbReference>
<feature type="domain" description="DUF58" evidence="2">
    <location>
        <begin position="189"/>
        <end position="322"/>
    </location>
</feature>
<dbReference type="Proteomes" id="UP000316706">
    <property type="component" value="Unassembled WGS sequence"/>
</dbReference>
<feature type="transmembrane region" description="Helical" evidence="1">
    <location>
        <begin position="5"/>
        <end position="23"/>
    </location>
</feature>
<dbReference type="Pfam" id="PF01882">
    <property type="entry name" value="DUF58"/>
    <property type="match status" value="1"/>
</dbReference>
<evidence type="ECO:0000313" key="4">
    <source>
        <dbReference type="Proteomes" id="UP000316706"/>
    </source>
</evidence>
<keyword evidence="4" id="KW-1185">Reference proteome</keyword>
<accession>A0A543ID20</accession>
<name>A0A543ID20_9ACTN</name>
<keyword evidence="1" id="KW-0812">Transmembrane</keyword>
<dbReference type="InterPro" id="IPR002881">
    <property type="entry name" value="DUF58"/>
</dbReference>
<keyword evidence="1" id="KW-0472">Membrane</keyword>
<evidence type="ECO:0000313" key="3">
    <source>
        <dbReference type="EMBL" id="TQM68467.1"/>
    </source>
</evidence>
<organism evidence="3 4">
    <name type="scientific">Actinomadura hallensis</name>
    <dbReference type="NCBI Taxonomy" id="337895"/>
    <lineage>
        <taxon>Bacteria</taxon>
        <taxon>Bacillati</taxon>
        <taxon>Actinomycetota</taxon>
        <taxon>Actinomycetes</taxon>
        <taxon>Streptosporangiales</taxon>
        <taxon>Thermomonosporaceae</taxon>
        <taxon>Actinomadura</taxon>
    </lineage>
</organism>
<protein>
    <submittedName>
        <fullName evidence="3">Uncharacterized protein (DUF58 family)</fullName>
    </submittedName>
</protein>
<comment type="caution">
    <text evidence="3">The sequence shown here is derived from an EMBL/GenBank/DDBJ whole genome shotgun (WGS) entry which is preliminary data.</text>
</comment>
<evidence type="ECO:0000256" key="1">
    <source>
        <dbReference type="SAM" id="Phobius"/>
    </source>
</evidence>
<dbReference type="AlphaFoldDB" id="A0A543ID20"/>
<dbReference type="PANTHER" id="PTHR34351">
    <property type="entry name" value="SLR1927 PROTEIN-RELATED"/>
    <property type="match status" value="1"/>
</dbReference>
<feature type="transmembrane region" description="Helical" evidence="1">
    <location>
        <begin position="29"/>
        <end position="47"/>
    </location>
</feature>
<gene>
    <name evidence="3" type="ORF">FHX41_2113</name>
</gene>